<protein>
    <recommendedName>
        <fullName evidence="3">Capsule biosynthesis phosphatase</fullName>
    </recommendedName>
</protein>
<dbReference type="InterPro" id="IPR023214">
    <property type="entry name" value="HAD_sf"/>
</dbReference>
<comment type="caution">
    <text evidence="1">The sequence shown here is derived from an EMBL/GenBank/DDBJ whole genome shotgun (WGS) entry which is preliminary data.</text>
</comment>
<dbReference type="InterPro" id="IPR036412">
    <property type="entry name" value="HAD-like_sf"/>
</dbReference>
<dbReference type="RefSeq" id="WP_002578657.1">
    <property type="nucleotide sequence ID" value="NZ_KB850979.1"/>
</dbReference>
<sequence length="117" mass="13120">MDKKTIVFDFDGVIHSYTSGWQGISVIPDPVVPEIQAAINYLRMEGYEVIVVSTRCARPEGMGAVRRYLRDNHIVVDDVVAHKPPAICYIDDRAICFDGDALGLIGKIRAFKPWNQN</sequence>
<evidence type="ECO:0000313" key="2">
    <source>
        <dbReference type="Proteomes" id="UP000013085"/>
    </source>
</evidence>
<dbReference type="SUPFAM" id="SSF56784">
    <property type="entry name" value="HAD-like"/>
    <property type="match status" value="1"/>
</dbReference>
<name>A0A0E2H834_9FIRM</name>
<dbReference type="EMBL" id="AGYR01000039">
    <property type="protein sequence ID" value="ENZ12432.1"/>
    <property type="molecule type" value="Genomic_DNA"/>
</dbReference>
<proteinExistence type="predicted"/>
<organism evidence="1 2">
    <name type="scientific">[Clostridium] clostridioforme 90A8</name>
    <dbReference type="NCBI Taxonomy" id="999408"/>
    <lineage>
        <taxon>Bacteria</taxon>
        <taxon>Bacillati</taxon>
        <taxon>Bacillota</taxon>
        <taxon>Clostridia</taxon>
        <taxon>Lachnospirales</taxon>
        <taxon>Lachnospiraceae</taxon>
        <taxon>Enterocloster</taxon>
    </lineage>
</organism>
<evidence type="ECO:0000313" key="1">
    <source>
        <dbReference type="EMBL" id="ENZ12432.1"/>
    </source>
</evidence>
<reference evidence="1 2" key="1">
    <citation type="submission" date="2013-01" db="EMBL/GenBank/DDBJ databases">
        <title>The Genome Sequence of Clostridium clostridioforme 90A8.</title>
        <authorList>
            <consortium name="The Broad Institute Genome Sequencing Platform"/>
            <person name="Earl A."/>
            <person name="Ward D."/>
            <person name="Feldgarden M."/>
            <person name="Gevers D."/>
            <person name="Courvalin P."/>
            <person name="Lambert T."/>
            <person name="Walker B."/>
            <person name="Young S.K."/>
            <person name="Zeng Q."/>
            <person name="Gargeya S."/>
            <person name="Fitzgerald M."/>
            <person name="Haas B."/>
            <person name="Abouelleil A."/>
            <person name="Alvarado L."/>
            <person name="Arachchi H.M."/>
            <person name="Berlin A.M."/>
            <person name="Chapman S.B."/>
            <person name="Dewar J."/>
            <person name="Goldberg J."/>
            <person name="Griggs A."/>
            <person name="Gujja S."/>
            <person name="Hansen M."/>
            <person name="Howarth C."/>
            <person name="Imamovic A."/>
            <person name="Larimer J."/>
            <person name="McCowan C."/>
            <person name="Murphy C."/>
            <person name="Neiman D."/>
            <person name="Pearson M."/>
            <person name="Priest M."/>
            <person name="Roberts A."/>
            <person name="Saif S."/>
            <person name="Shea T."/>
            <person name="Sisk P."/>
            <person name="Sykes S."/>
            <person name="Wortman J."/>
            <person name="Nusbaum C."/>
            <person name="Birren B."/>
        </authorList>
    </citation>
    <scope>NUCLEOTIDE SEQUENCE [LARGE SCALE GENOMIC DNA]</scope>
    <source>
        <strain evidence="1 2">90A8</strain>
    </source>
</reference>
<dbReference type="Gene3D" id="3.40.50.1000">
    <property type="entry name" value="HAD superfamily/HAD-like"/>
    <property type="match status" value="1"/>
</dbReference>
<dbReference type="HOGENOM" id="CLU_147200_0_0_9"/>
<accession>A0A0E2H834</accession>
<dbReference type="Proteomes" id="UP000013085">
    <property type="component" value="Unassembled WGS sequence"/>
</dbReference>
<gene>
    <name evidence="1" type="ORF">HMPREF1090_03558</name>
</gene>
<evidence type="ECO:0008006" key="3">
    <source>
        <dbReference type="Google" id="ProtNLM"/>
    </source>
</evidence>
<dbReference type="AlphaFoldDB" id="A0A0E2H834"/>